<name>A0A7W6G2W6_9HYPH</name>
<dbReference type="AlphaFoldDB" id="A0A7W6G2W6"/>
<reference evidence="1 2" key="1">
    <citation type="submission" date="2020-08" db="EMBL/GenBank/DDBJ databases">
        <title>Genomic Encyclopedia of Type Strains, Phase IV (KMG-IV): sequencing the most valuable type-strain genomes for metagenomic binning, comparative biology and taxonomic classification.</title>
        <authorList>
            <person name="Goeker M."/>
        </authorList>
    </citation>
    <scope>NUCLEOTIDE SEQUENCE [LARGE SCALE GENOMIC DNA]</scope>
    <source>
        <strain evidence="1 2">DSM 26438</strain>
    </source>
</reference>
<protein>
    <submittedName>
        <fullName evidence="1">Uncharacterized protein</fullName>
    </submittedName>
</protein>
<dbReference type="Proteomes" id="UP000565286">
    <property type="component" value="Unassembled WGS sequence"/>
</dbReference>
<dbReference type="EMBL" id="JACIDV010000009">
    <property type="protein sequence ID" value="MBB3947242.1"/>
    <property type="molecule type" value="Genomic_DNA"/>
</dbReference>
<evidence type="ECO:0000313" key="2">
    <source>
        <dbReference type="Proteomes" id="UP000565286"/>
    </source>
</evidence>
<evidence type="ECO:0000313" key="1">
    <source>
        <dbReference type="EMBL" id="MBB3947242.1"/>
    </source>
</evidence>
<sequence>MTKHRQIPSAFTKGWVLCSPSGTLQPSTFRKERGDAIAAKFRVLKSREKLWADAEAKGWTVRHVYVRFFVPVFKSTYTTSELSEACE</sequence>
<proteinExistence type="predicted"/>
<organism evidence="1 2">
    <name type="scientific">Rhizobium skierniewicense</name>
    <dbReference type="NCBI Taxonomy" id="984260"/>
    <lineage>
        <taxon>Bacteria</taxon>
        <taxon>Pseudomonadati</taxon>
        <taxon>Pseudomonadota</taxon>
        <taxon>Alphaproteobacteria</taxon>
        <taxon>Hyphomicrobiales</taxon>
        <taxon>Rhizobiaceae</taxon>
        <taxon>Rhizobium/Agrobacterium group</taxon>
        <taxon>Rhizobium</taxon>
    </lineage>
</organism>
<gene>
    <name evidence="1" type="ORF">GGQ73_003208</name>
</gene>
<accession>A0A7W6G2W6</accession>
<dbReference type="RefSeq" id="WP_183897097.1">
    <property type="nucleotide sequence ID" value="NZ_JACIDV010000009.1"/>
</dbReference>
<keyword evidence="2" id="KW-1185">Reference proteome</keyword>
<comment type="caution">
    <text evidence="1">The sequence shown here is derived from an EMBL/GenBank/DDBJ whole genome shotgun (WGS) entry which is preliminary data.</text>
</comment>